<organism evidence="1 2">
    <name type="scientific">Arachis hypogaea</name>
    <name type="common">Peanut</name>
    <dbReference type="NCBI Taxonomy" id="3818"/>
    <lineage>
        <taxon>Eukaryota</taxon>
        <taxon>Viridiplantae</taxon>
        <taxon>Streptophyta</taxon>
        <taxon>Embryophyta</taxon>
        <taxon>Tracheophyta</taxon>
        <taxon>Spermatophyta</taxon>
        <taxon>Magnoliopsida</taxon>
        <taxon>eudicotyledons</taxon>
        <taxon>Gunneridae</taxon>
        <taxon>Pentapetalae</taxon>
        <taxon>rosids</taxon>
        <taxon>fabids</taxon>
        <taxon>Fabales</taxon>
        <taxon>Fabaceae</taxon>
        <taxon>Papilionoideae</taxon>
        <taxon>50 kb inversion clade</taxon>
        <taxon>dalbergioids sensu lato</taxon>
        <taxon>Dalbergieae</taxon>
        <taxon>Pterocarpus clade</taxon>
        <taxon>Arachis</taxon>
    </lineage>
</organism>
<evidence type="ECO:0000313" key="2">
    <source>
        <dbReference type="Proteomes" id="UP000289738"/>
    </source>
</evidence>
<keyword evidence="2" id="KW-1185">Reference proteome</keyword>
<name>A0A445B395_ARAHY</name>
<comment type="caution">
    <text evidence="1">The sequence shown here is derived from an EMBL/GenBank/DDBJ whole genome shotgun (WGS) entry which is preliminary data.</text>
</comment>
<dbReference type="Proteomes" id="UP000289738">
    <property type="component" value="Chromosome A10"/>
</dbReference>
<reference evidence="1 2" key="1">
    <citation type="submission" date="2019-01" db="EMBL/GenBank/DDBJ databases">
        <title>Sequencing of cultivated peanut Arachis hypogaea provides insights into genome evolution and oil improvement.</title>
        <authorList>
            <person name="Chen X."/>
        </authorList>
    </citation>
    <scope>NUCLEOTIDE SEQUENCE [LARGE SCALE GENOMIC DNA]</scope>
    <source>
        <strain evidence="2">cv. Fuhuasheng</strain>
        <tissue evidence="1">Leaves</tissue>
    </source>
</reference>
<evidence type="ECO:0000313" key="1">
    <source>
        <dbReference type="EMBL" id="RYR33157.1"/>
    </source>
</evidence>
<accession>A0A445B395</accession>
<sequence length="98" mass="11531">MQALITKMMARDQTRYTTPLPPLFVNQEHMEEDENTPPTFYKFNGSGSAKEHILSFLDDLGVFRNHQELKIKEFSKSLTEKVFTWYAKLKTNSINTWE</sequence>
<evidence type="ECO:0008006" key="3">
    <source>
        <dbReference type="Google" id="ProtNLM"/>
    </source>
</evidence>
<dbReference type="AlphaFoldDB" id="A0A445B395"/>
<dbReference type="EMBL" id="SDMP01000010">
    <property type="protein sequence ID" value="RYR33157.1"/>
    <property type="molecule type" value="Genomic_DNA"/>
</dbReference>
<gene>
    <name evidence="1" type="ORF">Ahy_A10g047720</name>
</gene>
<protein>
    <recommendedName>
        <fullName evidence="3">Retrotransposon gag domain-containing protein</fullName>
    </recommendedName>
</protein>
<proteinExistence type="predicted"/>